<evidence type="ECO:0000256" key="2">
    <source>
        <dbReference type="ARBA" id="ARBA00011006"/>
    </source>
</evidence>
<dbReference type="PANTHER" id="PTHR33884:SF3">
    <property type="entry name" value="UPF0410 PROTEIN YMGE"/>
    <property type="match status" value="1"/>
</dbReference>
<evidence type="ECO:0000256" key="4">
    <source>
        <dbReference type="ARBA" id="ARBA00022692"/>
    </source>
</evidence>
<comment type="subcellular location">
    <subcellularLocation>
        <location evidence="1">Cell membrane</location>
        <topology evidence="1">Multi-pass membrane protein</topology>
    </subcellularLocation>
</comment>
<keyword evidence="6 7" id="KW-0472">Membrane</keyword>
<accession>A0AAW8TTH3</accession>
<sequence>MLWTLIIGAVIGAIAGSITGEKRGCLFNIVAGLVGSFIGQSLFDSWGPQLAGMAVIPSILGAVIFVAVISFFFGRSR</sequence>
<evidence type="ECO:0000256" key="7">
    <source>
        <dbReference type="SAM" id="Phobius"/>
    </source>
</evidence>
<comment type="similarity">
    <text evidence="2">Belongs to the UPF0410 family.</text>
</comment>
<dbReference type="Pfam" id="PF04226">
    <property type="entry name" value="Transgly_assoc"/>
    <property type="match status" value="1"/>
</dbReference>
<evidence type="ECO:0000313" key="8">
    <source>
        <dbReference type="EMBL" id="MDT2809218.1"/>
    </source>
</evidence>
<dbReference type="AlphaFoldDB" id="A0AAW8TTH3"/>
<evidence type="ECO:0000313" key="9">
    <source>
        <dbReference type="Proteomes" id="UP001256711"/>
    </source>
</evidence>
<evidence type="ECO:0000256" key="6">
    <source>
        <dbReference type="ARBA" id="ARBA00023136"/>
    </source>
</evidence>
<dbReference type="RefSeq" id="WP_010754140.1">
    <property type="nucleotide sequence ID" value="NZ_CATYFE010000004.1"/>
</dbReference>
<keyword evidence="5 7" id="KW-1133">Transmembrane helix</keyword>
<dbReference type="Proteomes" id="UP001256711">
    <property type="component" value="Unassembled WGS sequence"/>
</dbReference>
<keyword evidence="3" id="KW-1003">Cell membrane</keyword>
<proteinExistence type="inferred from homology"/>
<reference evidence="8" key="1">
    <citation type="submission" date="2023-03" db="EMBL/GenBank/DDBJ databases">
        <authorList>
            <person name="Shen W."/>
            <person name="Cai J."/>
        </authorList>
    </citation>
    <scope>NUCLEOTIDE SEQUENCE</scope>
    <source>
        <strain evidence="8">B226-2</strain>
    </source>
</reference>
<dbReference type="GO" id="GO:0005886">
    <property type="term" value="C:plasma membrane"/>
    <property type="evidence" value="ECO:0007669"/>
    <property type="project" value="UniProtKB-SubCell"/>
</dbReference>
<feature type="transmembrane region" description="Helical" evidence="7">
    <location>
        <begin position="50"/>
        <end position="73"/>
    </location>
</feature>
<dbReference type="EMBL" id="JARQBJ010000001">
    <property type="protein sequence ID" value="MDT2809218.1"/>
    <property type="molecule type" value="Genomic_DNA"/>
</dbReference>
<evidence type="ECO:0000256" key="1">
    <source>
        <dbReference type="ARBA" id="ARBA00004651"/>
    </source>
</evidence>
<dbReference type="InterPro" id="IPR007341">
    <property type="entry name" value="Transgly_assoc"/>
</dbReference>
<protein>
    <submittedName>
        <fullName evidence="8">GlsB/YeaQ/YmgE family stress response membrane protein</fullName>
    </submittedName>
</protein>
<dbReference type="GeneID" id="78365264"/>
<evidence type="ECO:0000256" key="3">
    <source>
        <dbReference type="ARBA" id="ARBA00022475"/>
    </source>
</evidence>
<organism evidence="8 9">
    <name type="scientific">Enterococcus asini</name>
    <dbReference type="NCBI Taxonomy" id="57732"/>
    <lineage>
        <taxon>Bacteria</taxon>
        <taxon>Bacillati</taxon>
        <taxon>Bacillota</taxon>
        <taxon>Bacilli</taxon>
        <taxon>Lactobacillales</taxon>
        <taxon>Enterococcaceae</taxon>
        <taxon>Enterococcus</taxon>
    </lineage>
</organism>
<evidence type="ECO:0000256" key="5">
    <source>
        <dbReference type="ARBA" id="ARBA00022989"/>
    </source>
</evidence>
<comment type="caution">
    <text evidence="8">The sequence shown here is derived from an EMBL/GenBank/DDBJ whole genome shotgun (WGS) entry which is preliminary data.</text>
</comment>
<name>A0AAW8TTH3_9ENTE</name>
<dbReference type="PANTHER" id="PTHR33884">
    <property type="entry name" value="UPF0410 PROTEIN YMGE"/>
    <property type="match status" value="1"/>
</dbReference>
<gene>
    <name evidence="8" type="ORF">P7H43_01760</name>
</gene>
<keyword evidence="4 7" id="KW-0812">Transmembrane</keyword>